<reference evidence="8" key="1">
    <citation type="journal article" date="2021" name="Front. Plant Sci.">
        <title>Chromosome-Scale Genome Assembly for Chinese Sour Jujube and Insights Into Its Genome Evolution and Domestication Signature.</title>
        <authorList>
            <person name="Shen L.-Y."/>
            <person name="Luo H."/>
            <person name="Wang X.-L."/>
            <person name="Wang X.-M."/>
            <person name="Qiu X.-J."/>
            <person name="Liu H."/>
            <person name="Zhou S.-S."/>
            <person name="Jia K.-H."/>
            <person name="Nie S."/>
            <person name="Bao Y.-T."/>
            <person name="Zhang R.-G."/>
            <person name="Yun Q.-Z."/>
            <person name="Chai Y.-H."/>
            <person name="Lu J.-Y."/>
            <person name="Li Y."/>
            <person name="Zhao S.-W."/>
            <person name="Mao J.-F."/>
            <person name="Jia S.-G."/>
            <person name="Mao Y.-M."/>
        </authorList>
    </citation>
    <scope>NUCLEOTIDE SEQUENCE</scope>
    <source>
        <strain evidence="8">AT0</strain>
        <tissue evidence="8">Leaf</tissue>
    </source>
</reference>
<dbReference type="InterPro" id="IPR032675">
    <property type="entry name" value="LRR_dom_sf"/>
</dbReference>
<evidence type="ECO:0000256" key="3">
    <source>
        <dbReference type="ARBA" id="ARBA00022729"/>
    </source>
</evidence>
<dbReference type="PANTHER" id="PTHR45631">
    <property type="entry name" value="OS07G0107800 PROTEIN-RELATED"/>
    <property type="match status" value="1"/>
</dbReference>
<evidence type="ECO:0000256" key="1">
    <source>
        <dbReference type="ARBA" id="ARBA00004167"/>
    </source>
</evidence>
<comment type="subcellular location">
    <subcellularLocation>
        <location evidence="1">Membrane</location>
        <topology evidence="1">Single-pass membrane protein</topology>
    </subcellularLocation>
</comment>
<dbReference type="Proteomes" id="UP000813462">
    <property type="component" value="Unassembled WGS sequence"/>
</dbReference>
<evidence type="ECO:0000256" key="5">
    <source>
        <dbReference type="ARBA" id="ARBA00023136"/>
    </source>
</evidence>
<dbReference type="AlphaFoldDB" id="A0A978UTY5"/>
<evidence type="ECO:0000256" key="4">
    <source>
        <dbReference type="ARBA" id="ARBA00022989"/>
    </source>
</evidence>
<protein>
    <recommendedName>
        <fullName evidence="7">Malectin-like domain-containing protein</fullName>
    </recommendedName>
</protein>
<dbReference type="Pfam" id="PF12819">
    <property type="entry name" value="Malectin_like"/>
    <property type="match status" value="1"/>
</dbReference>
<evidence type="ECO:0000313" key="9">
    <source>
        <dbReference type="Proteomes" id="UP000813462"/>
    </source>
</evidence>
<organism evidence="8 9">
    <name type="scientific">Ziziphus jujuba var. spinosa</name>
    <dbReference type="NCBI Taxonomy" id="714518"/>
    <lineage>
        <taxon>Eukaryota</taxon>
        <taxon>Viridiplantae</taxon>
        <taxon>Streptophyta</taxon>
        <taxon>Embryophyta</taxon>
        <taxon>Tracheophyta</taxon>
        <taxon>Spermatophyta</taxon>
        <taxon>Magnoliopsida</taxon>
        <taxon>eudicotyledons</taxon>
        <taxon>Gunneridae</taxon>
        <taxon>Pentapetalae</taxon>
        <taxon>rosids</taxon>
        <taxon>fabids</taxon>
        <taxon>Rosales</taxon>
        <taxon>Rhamnaceae</taxon>
        <taxon>Paliureae</taxon>
        <taxon>Ziziphus</taxon>
    </lineage>
</organism>
<dbReference type="Gene3D" id="3.80.10.10">
    <property type="entry name" value="Ribonuclease Inhibitor"/>
    <property type="match status" value="1"/>
</dbReference>
<dbReference type="SUPFAM" id="SSF52058">
    <property type="entry name" value="L domain-like"/>
    <property type="match status" value="1"/>
</dbReference>
<accession>A0A978UTY5</accession>
<evidence type="ECO:0000259" key="7">
    <source>
        <dbReference type="Pfam" id="PF12819"/>
    </source>
</evidence>
<feature type="domain" description="Malectin-like" evidence="7">
    <location>
        <begin position="1"/>
        <end position="75"/>
    </location>
</feature>
<gene>
    <name evidence="8" type="ORF">FEM48_Zijuj09G0160400</name>
</gene>
<evidence type="ECO:0000256" key="2">
    <source>
        <dbReference type="ARBA" id="ARBA00022692"/>
    </source>
</evidence>
<sequence length="237" mass="25998">MYFAELELLAEKNQSRKFNVSWNGAPFLGTISPRYLFATTVSSSGALVGNKHLICLYQTKDSTNPPILNALEIYVVKHMNESPTYIQDVNAIGKVKATYQINKNWAGDPCSGPKNFVWEGLKCSYNTSVPRIISLNLTSSNLSGIIDASIKELSLLEFLNLKGNQLSGNVPSALVKRWEAGLLTLSVDSQNLCGSGSCIKKKKINIVPMAVSLPLAVIILILLVLGWRIRRKGKTSK</sequence>
<keyword evidence="2 6" id="KW-0812">Transmembrane</keyword>
<feature type="transmembrane region" description="Helical" evidence="6">
    <location>
        <begin position="206"/>
        <end position="227"/>
    </location>
</feature>
<name>A0A978UTY5_ZIZJJ</name>
<dbReference type="EMBL" id="JAEACU010000009">
    <property type="protein sequence ID" value="KAH7518335.1"/>
    <property type="molecule type" value="Genomic_DNA"/>
</dbReference>
<proteinExistence type="predicted"/>
<evidence type="ECO:0000313" key="8">
    <source>
        <dbReference type="EMBL" id="KAH7518335.1"/>
    </source>
</evidence>
<keyword evidence="4 6" id="KW-1133">Transmembrane helix</keyword>
<keyword evidence="5 6" id="KW-0472">Membrane</keyword>
<keyword evidence="3" id="KW-0732">Signal</keyword>
<dbReference type="PANTHER" id="PTHR45631:SF143">
    <property type="entry name" value="LEUCINE-RICH REPEAT PROTEIN KINASE"/>
    <property type="match status" value="1"/>
</dbReference>
<comment type="caution">
    <text evidence="8">The sequence shown here is derived from an EMBL/GenBank/DDBJ whole genome shotgun (WGS) entry which is preliminary data.</text>
</comment>
<dbReference type="GO" id="GO:0016020">
    <property type="term" value="C:membrane"/>
    <property type="evidence" value="ECO:0007669"/>
    <property type="project" value="UniProtKB-SubCell"/>
</dbReference>
<evidence type="ECO:0000256" key="6">
    <source>
        <dbReference type="SAM" id="Phobius"/>
    </source>
</evidence>
<dbReference type="InterPro" id="IPR024788">
    <property type="entry name" value="Malectin-like_Carb-bd_dom"/>
</dbReference>